<dbReference type="GO" id="GO:0005524">
    <property type="term" value="F:ATP binding"/>
    <property type="evidence" value="ECO:0007669"/>
    <property type="project" value="UniProtKB-KW"/>
</dbReference>
<dbReference type="NCBIfam" id="TIGR00634">
    <property type="entry name" value="recN"/>
    <property type="match status" value="1"/>
</dbReference>
<dbReference type="PATRIC" id="fig|1408189.4.peg.1379"/>
<evidence type="ECO:0000256" key="7">
    <source>
        <dbReference type="ARBA" id="ARBA00023204"/>
    </source>
</evidence>
<gene>
    <name evidence="12" type="ORF">CLAC_06905</name>
</gene>
<evidence type="ECO:0000256" key="4">
    <source>
        <dbReference type="ARBA" id="ARBA00022741"/>
    </source>
</evidence>
<dbReference type="CDD" id="cd03241">
    <property type="entry name" value="ABC_RecN"/>
    <property type="match status" value="1"/>
</dbReference>
<keyword evidence="10" id="KW-0175">Coiled coil</keyword>
<comment type="similarity">
    <text evidence="2 9">Belongs to the RecN family.</text>
</comment>
<proteinExistence type="inferred from homology"/>
<dbReference type="GO" id="GO:0009432">
    <property type="term" value="P:SOS response"/>
    <property type="evidence" value="ECO:0007669"/>
    <property type="project" value="TreeGrafter"/>
</dbReference>
<dbReference type="RefSeq" id="WP_053412257.1">
    <property type="nucleotide sequence ID" value="NZ_CP006841.1"/>
</dbReference>
<evidence type="ECO:0000259" key="11">
    <source>
        <dbReference type="Pfam" id="PF02463"/>
    </source>
</evidence>
<evidence type="ECO:0000256" key="5">
    <source>
        <dbReference type="ARBA" id="ARBA00022763"/>
    </source>
</evidence>
<evidence type="ECO:0000256" key="2">
    <source>
        <dbReference type="ARBA" id="ARBA00009441"/>
    </source>
</evidence>
<evidence type="ECO:0000313" key="12">
    <source>
        <dbReference type="EMBL" id="ALA67507.1"/>
    </source>
</evidence>
<reference evidence="12 13" key="1">
    <citation type="submission" date="2013-10" db="EMBL/GenBank/DDBJ databases">
        <title>Complete genome sequence of Corynebacterium lactis DSM 45799(T), isolated from raw cow milk.</title>
        <authorList>
            <person name="Ruckert C."/>
            <person name="Albersmeier A."/>
            <person name="Lipski A."/>
            <person name="Kalinowski J."/>
        </authorList>
    </citation>
    <scope>NUCLEOTIDE SEQUENCE [LARGE SCALE GENOMIC DNA]</scope>
    <source>
        <strain evidence="12 13">RW2-5</strain>
    </source>
</reference>
<name>A0A0K2H0D6_9CORY</name>
<keyword evidence="7 9" id="KW-0234">DNA repair</keyword>
<keyword evidence="4" id="KW-0547">Nucleotide-binding</keyword>
<dbReference type="SUPFAM" id="SSF52540">
    <property type="entry name" value="P-loop containing nucleoside triphosphate hydrolases"/>
    <property type="match status" value="2"/>
</dbReference>
<dbReference type="Pfam" id="PF02463">
    <property type="entry name" value="SMC_N"/>
    <property type="match status" value="1"/>
</dbReference>
<dbReference type="PANTHER" id="PTHR11059:SF0">
    <property type="entry name" value="DNA REPAIR PROTEIN RECN"/>
    <property type="match status" value="1"/>
</dbReference>
<evidence type="ECO:0000256" key="1">
    <source>
        <dbReference type="ARBA" id="ARBA00003618"/>
    </source>
</evidence>
<dbReference type="EMBL" id="CP006841">
    <property type="protein sequence ID" value="ALA67507.1"/>
    <property type="molecule type" value="Genomic_DNA"/>
</dbReference>
<dbReference type="InterPro" id="IPR004604">
    <property type="entry name" value="DNA_recomb/repair_RecN"/>
</dbReference>
<dbReference type="GO" id="GO:0006310">
    <property type="term" value="P:DNA recombination"/>
    <property type="evidence" value="ECO:0007669"/>
    <property type="project" value="InterPro"/>
</dbReference>
<evidence type="ECO:0000313" key="13">
    <source>
        <dbReference type="Proteomes" id="UP000058446"/>
    </source>
</evidence>
<dbReference type="OrthoDB" id="9806954at2"/>
<keyword evidence="13" id="KW-1185">Reference proteome</keyword>
<dbReference type="GO" id="GO:0006281">
    <property type="term" value="P:DNA repair"/>
    <property type="evidence" value="ECO:0007669"/>
    <property type="project" value="UniProtKB-KW"/>
</dbReference>
<dbReference type="GO" id="GO:0043590">
    <property type="term" value="C:bacterial nucleoid"/>
    <property type="evidence" value="ECO:0007669"/>
    <property type="project" value="TreeGrafter"/>
</dbReference>
<evidence type="ECO:0000256" key="6">
    <source>
        <dbReference type="ARBA" id="ARBA00022840"/>
    </source>
</evidence>
<accession>A0A0K2H0D6</accession>
<dbReference type="Gene3D" id="3.40.50.300">
    <property type="entry name" value="P-loop containing nucleotide triphosphate hydrolases"/>
    <property type="match status" value="2"/>
</dbReference>
<feature type="coiled-coil region" evidence="10">
    <location>
        <begin position="361"/>
        <end position="406"/>
    </location>
</feature>
<dbReference type="AlphaFoldDB" id="A0A0K2H0D6"/>
<dbReference type="PIRSF" id="PIRSF003128">
    <property type="entry name" value="RecN"/>
    <property type="match status" value="1"/>
</dbReference>
<evidence type="ECO:0000256" key="8">
    <source>
        <dbReference type="ARBA" id="ARBA00033408"/>
    </source>
</evidence>
<comment type="function">
    <text evidence="1 9">May be involved in recombinational repair of damaged DNA.</text>
</comment>
<dbReference type="Proteomes" id="UP000058446">
    <property type="component" value="Chromosome"/>
</dbReference>
<dbReference type="InterPro" id="IPR027417">
    <property type="entry name" value="P-loop_NTPase"/>
</dbReference>
<evidence type="ECO:0000256" key="10">
    <source>
        <dbReference type="SAM" id="Coils"/>
    </source>
</evidence>
<keyword evidence="5 9" id="KW-0227">DNA damage</keyword>
<evidence type="ECO:0000256" key="3">
    <source>
        <dbReference type="ARBA" id="ARBA00021315"/>
    </source>
</evidence>
<dbReference type="KEGG" id="clw:CLAC_06905"/>
<dbReference type="PANTHER" id="PTHR11059">
    <property type="entry name" value="DNA REPAIR PROTEIN RECN"/>
    <property type="match status" value="1"/>
</dbReference>
<evidence type="ECO:0000256" key="9">
    <source>
        <dbReference type="PIRNR" id="PIRNR003128"/>
    </source>
</evidence>
<feature type="domain" description="RecF/RecN/SMC N-terminal" evidence="11">
    <location>
        <begin position="15"/>
        <end position="549"/>
    </location>
</feature>
<dbReference type="InterPro" id="IPR003395">
    <property type="entry name" value="RecF/RecN/SMC_N"/>
</dbReference>
<sequence length="603" mass="63041">MLTEISIRDLGVIPDATVEFSPGLTVLTGETGAGKTMVVTSLKLLCGARADAGRVRTGAERAVVEGRVGTSGLADAETALIDSSVAELGGERDENDEYLLARQVSAKGRSKAWVGGRSASAAALADISTRLIAIHGQNDQLRLHSADEQRAAIDRMDPEKIGPLLDTYREQRKIWRALSKELEEKTSKRRELAMRADQLSFAVEEIDAVSPEPDEDATLASQIRRLQDLDGLRDAAGTALASIDGPAALEAIGSSASAGAGGGDEESGAAELLGVAAAELGASEDEELQGFAQQLRALTGELAEVSAGLGGFLASLPEETESLDALMQRQAEIKNLTRKYAPDIEGVLAWRDKAERKLATLDVSGEALDKLAEQIAAAEKKLAATAAKLTKARKAAAKKLEQAVTKELKGLAMPHTSLVVAFHEEGAGKGTEKGAAKPAAKPKPTFGPAGVETIEFMLRAHAGAEPRPLASSASGGELSRIMLALEVVLAAGQSGHTMVFDEVDAGVGGRAAVEIGKRLRALAANNQVIVVTHLPQVAAFADTHLVVSKDAQSGAVSSEVRSLGDSERIDELARMMAGLDDSDSGRAHAQDLLDQARRAFAGN</sequence>
<protein>
    <recommendedName>
        <fullName evidence="3 9">DNA repair protein RecN</fullName>
    </recommendedName>
    <alternativeName>
        <fullName evidence="8 9">Recombination protein N</fullName>
    </alternativeName>
</protein>
<keyword evidence="6" id="KW-0067">ATP-binding</keyword>
<dbReference type="STRING" id="1408189.CLAC_06905"/>
<organism evidence="12 13">
    <name type="scientific">Corynebacterium lactis RW2-5</name>
    <dbReference type="NCBI Taxonomy" id="1408189"/>
    <lineage>
        <taxon>Bacteria</taxon>
        <taxon>Bacillati</taxon>
        <taxon>Actinomycetota</taxon>
        <taxon>Actinomycetes</taxon>
        <taxon>Mycobacteriales</taxon>
        <taxon>Corynebacteriaceae</taxon>
        <taxon>Corynebacterium</taxon>
    </lineage>
</organism>
<dbReference type="FunFam" id="3.40.50.300:FF:000356">
    <property type="entry name" value="DNA repair protein RecN"/>
    <property type="match status" value="1"/>
</dbReference>